<organism evidence="2">
    <name type="scientific">Rhipicephalus appendiculatus</name>
    <name type="common">Brown ear tick</name>
    <dbReference type="NCBI Taxonomy" id="34631"/>
    <lineage>
        <taxon>Eukaryota</taxon>
        <taxon>Metazoa</taxon>
        <taxon>Ecdysozoa</taxon>
        <taxon>Arthropoda</taxon>
        <taxon>Chelicerata</taxon>
        <taxon>Arachnida</taxon>
        <taxon>Acari</taxon>
        <taxon>Parasitiformes</taxon>
        <taxon>Ixodida</taxon>
        <taxon>Ixodoidea</taxon>
        <taxon>Ixodidae</taxon>
        <taxon>Rhipicephalinae</taxon>
        <taxon>Rhipicephalus</taxon>
        <taxon>Rhipicephalus</taxon>
    </lineage>
</organism>
<sequence length="195" mass="22401">MRPMEMRFMDMIRVCALLVCIHANRTASEHAKEENDSTGKYNIKEFLDTRLPIWTIITTANDSLECKVDQKESINNTDVYFSRKGRTRTATVIEKLHGKFNRTSAMNVGPKGREANGSEELIYEADRKGCGVLGLRHITNGTQYDAYDIRVRGYGGKVTAEACLEWFNKTHREQTFTRQLYTSSCKSITRIRWFG</sequence>
<name>A0A131YTQ2_RHIAP</name>
<feature type="chain" id="PRO_5007286007" evidence="1">
    <location>
        <begin position="24"/>
        <end position="195"/>
    </location>
</feature>
<evidence type="ECO:0000256" key="1">
    <source>
        <dbReference type="SAM" id="SignalP"/>
    </source>
</evidence>
<reference evidence="2" key="1">
    <citation type="journal article" date="2016" name="Ticks Tick Borne Dis.">
        <title>De novo assembly and annotation of the salivary gland transcriptome of Rhipicephalus appendiculatus male and female ticks during blood feeding.</title>
        <authorList>
            <person name="de Castro M.H."/>
            <person name="de Klerk D."/>
            <person name="Pienaar R."/>
            <person name="Latif A.A."/>
            <person name="Rees D.J."/>
            <person name="Mans B.J."/>
        </authorList>
    </citation>
    <scope>NUCLEOTIDE SEQUENCE</scope>
    <source>
        <tissue evidence="2">Salivary glands</tissue>
    </source>
</reference>
<dbReference type="AlphaFoldDB" id="A0A131YTQ2"/>
<dbReference type="EMBL" id="GEDV01006569">
    <property type="protein sequence ID" value="JAP81988.1"/>
    <property type="molecule type" value="Transcribed_RNA"/>
</dbReference>
<feature type="signal peptide" evidence="1">
    <location>
        <begin position="1"/>
        <end position="23"/>
    </location>
</feature>
<protein>
    <submittedName>
        <fullName evidence="2">Lipocalin</fullName>
    </submittedName>
</protein>
<proteinExistence type="predicted"/>
<keyword evidence="1" id="KW-0732">Signal</keyword>
<evidence type="ECO:0000313" key="2">
    <source>
        <dbReference type="EMBL" id="JAP81988.1"/>
    </source>
</evidence>
<accession>A0A131YTQ2</accession>